<dbReference type="Proteomes" id="UP000518752">
    <property type="component" value="Unassembled WGS sequence"/>
</dbReference>
<dbReference type="InterPro" id="IPR050309">
    <property type="entry name" value="Type-B_Carboxylest/Lipase"/>
</dbReference>
<organism evidence="5 6">
    <name type="scientific">Collybiopsis confluens</name>
    <dbReference type="NCBI Taxonomy" id="2823264"/>
    <lineage>
        <taxon>Eukaryota</taxon>
        <taxon>Fungi</taxon>
        <taxon>Dikarya</taxon>
        <taxon>Basidiomycota</taxon>
        <taxon>Agaricomycotina</taxon>
        <taxon>Agaricomycetes</taxon>
        <taxon>Agaricomycetidae</taxon>
        <taxon>Agaricales</taxon>
        <taxon>Marasmiineae</taxon>
        <taxon>Omphalotaceae</taxon>
        <taxon>Collybiopsis</taxon>
    </lineage>
</organism>
<keyword evidence="3" id="KW-0732">Signal</keyword>
<comment type="similarity">
    <text evidence="1 3">Belongs to the type-B carboxylesterase/lipase family.</text>
</comment>
<dbReference type="Gene3D" id="3.40.50.1820">
    <property type="entry name" value="alpha/beta hydrolase"/>
    <property type="match status" value="1"/>
</dbReference>
<keyword evidence="6" id="KW-1185">Reference proteome</keyword>
<feature type="signal peptide" evidence="3">
    <location>
        <begin position="1"/>
        <end position="31"/>
    </location>
</feature>
<feature type="chain" id="PRO_5034968616" description="Carboxylic ester hydrolase" evidence="3">
    <location>
        <begin position="32"/>
        <end position="545"/>
    </location>
</feature>
<evidence type="ECO:0000313" key="6">
    <source>
        <dbReference type="Proteomes" id="UP000518752"/>
    </source>
</evidence>
<dbReference type="PROSITE" id="PS00122">
    <property type="entry name" value="CARBOXYLESTERASE_B_1"/>
    <property type="match status" value="1"/>
</dbReference>
<dbReference type="EC" id="3.1.1.-" evidence="3"/>
<feature type="domain" description="Carboxylesterase type B" evidence="4">
    <location>
        <begin position="55"/>
        <end position="374"/>
    </location>
</feature>
<gene>
    <name evidence="5" type="ORF">D9757_001478</name>
</gene>
<evidence type="ECO:0000256" key="3">
    <source>
        <dbReference type="RuleBase" id="RU361235"/>
    </source>
</evidence>
<accession>A0A8H5HZE5</accession>
<evidence type="ECO:0000256" key="2">
    <source>
        <dbReference type="ARBA" id="ARBA00022801"/>
    </source>
</evidence>
<protein>
    <recommendedName>
        <fullName evidence="3">Carboxylic ester hydrolase</fullName>
        <ecNumber evidence="3">3.1.1.-</ecNumber>
    </recommendedName>
</protein>
<evidence type="ECO:0000256" key="1">
    <source>
        <dbReference type="ARBA" id="ARBA00005964"/>
    </source>
</evidence>
<dbReference type="InterPro" id="IPR002018">
    <property type="entry name" value="CarbesteraseB"/>
</dbReference>
<dbReference type="PANTHER" id="PTHR11559">
    <property type="entry name" value="CARBOXYLESTERASE"/>
    <property type="match status" value="1"/>
</dbReference>
<dbReference type="EMBL" id="JAACJN010000006">
    <property type="protein sequence ID" value="KAF5392245.1"/>
    <property type="molecule type" value="Genomic_DNA"/>
</dbReference>
<name>A0A8H5HZE5_9AGAR</name>
<comment type="caution">
    <text evidence="5">The sequence shown here is derived from an EMBL/GenBank/DDBJ whole genome shotgun (WGS) entry which is preliminary data.</text>
</comment>
<sequence>MPAALNAVPRSIPAGLLLCSLLSIAATSTLAIPQSRQSGAPTIDLGYAQYQGVFDEVNNLTSYFGIRYAAPPTGNLRWRAPQAPANNDSTVQQANTQPAPCFQAPTGAGATNPLQRRAGAPGTPSEDCLFLKDVFFPGDTVPTKPLPTLFWIHGGGYIMGGASTNPGGDLVRESHNEIVVVVIQYRLGLFGFLAGSEVKANGDLNAGLLDQDFALRWAQQHIPKFGGDPTKVTIWGESAGAGSVLQHVVAQDGKTNPPLFRGAITSSTFLPSQYFYNDTVPESLYSEVVSQTNCTSSSDTLSCLRSVNATTLGTLNNNINLDGFFGTFLFVPVVDGTFITQRPTLSLKQGKVNGNALLAVTNTNEGVNFVNQRTPISNVTLYASTLFLGFGPEQADQTAALYENLGTAVVQEDLIMGESIFICPTYYLLSAFPTSFKGEFAIPPGTHGEDVNFYFTRSVGTPAFNNPDFLAAFQGGFLAFVVSQDPNDKIVPTLTPQWNLYSDGNTEVVFNKTAGGLPNLFLSTTDSGLLERCDFWDSVGEFAAQ</sequence>
<dbReference type="Pfam" id="PF00135">
    <property type="entry name" value="COesterase"/>
    <property type="match status" value="1"/>
</dbReference>
<evidence type="ECO:0000259" key="4">
    <source>
        <dbReference type="Pfam" id="PF00135"/>
    </source>
</evidence>
<reference evidence="5 6" key="1">
    <citation type="journal article" date="2020" name="ISME J.">
        <title>Uncovering the hidden diversity of litter-decomposition mechanisms in mushroom-forming fungi.</title>
        <authorList>
            <person name="Floudas D."/>
            <person name="Bentzer J."/>
            <person name="Ahren D."/>
            <person name="Johansson T."/>
            <person name="Persson P."/>
            <person name="Tunlid A."/>
        </authorList>
    </citation>
    <scope>NUCLEOTIDE SEQUENCE [LARGE SCALE GENOMIC DNA]</scope>
    <source>
        <strain evidence="5 6">CBS 406.79</strain>
    </source>
</reference>
<dbReference type="GO" id="GO:0016787">
    <property type="term" value="F:hydrolase activity"/>
    <property type="evidence" value="ECO:0007669"/>
    <property type="project" value="UniProtKB-KW"/>
</dbReference>
<keyword evidence="2 3" id="KW-0378">Hydrolase</keyword>
<dbReference type="SUPFAM" id="SSF53474">
    <property type="entry name" value="alpha/beta-Hydrolases"/>
    <property type="match status" value="1"/>
</dbReference>
<proteinExistence type="inferred from homology"/>
<dbReference type="AlphaFoldDB" id="A0A8H5HZE5"/>
<dbReference type="OrthoDB" id="408631at2759"/>
<dbReference type="InterPro" id="IPR029058">
    <property type="entry name" value="AB_hydrolase_fold"/>
</dbReference>
<dbReference type="InterPro" id="IPR019826">
    <property type="entry name" value="Carboxylesterase_B_AS"/>
</dbReference>
<evidence type="ECO:0000313" key="5">
    <source>
        <dbReference type="EMBL" id="KAF5392245.1"/>
    </source>
</evidence>